<reference evidence="1 4" key="2">
    <citation type="submission" date="2017-05" db="EMBL/GenBank/DDBJ databases">
        <authorList>
            <person name="Lin X.B."/>
            <person name="Stothard P."/>
            <person name="Tasseva G."/>
            <person name="Walter J."/>
        </authorList>
    </citation>
    <scope>NUCLEOTIDE SEQUENCE [LARGE SCALE GENOMIC DNA]</scope>
    <source>
        <strain evidence="1 4">609u</strain>
    </source>
</reference>
<name>A0A256LC37_9LACO</name>
<dbReference type="EMBL" id="NGNX01000033">
    <property type="protein sequence ID" value="OYR91004.1"/>
    <property type="molecule type" value="Genomic_DNA"/>
</dbReference>
<evidence type="ECO:0008006" key="5">
    <source>
        <dbReference type="Google" id="ProtNLM"/>
    </source>
</evidence>
<evidence type="ECO:0000313" key="1">
    <source>
        <dbReference type="EMBL" id="OYR87384.1"/>
    </source>
</evidence>
<dbReference type="Proteomes" id="UP000215828">
    <property type="component" value="Unassembled WGS sequence"/>
</dbReference>
<proteinExistence type="predicted"/>
<protein>
    <recommendedName>
        <fullName evidence="5">IrrE N-terminal-like domain-containing protein</fullName>
    </recommendedName>
</protein>
<reference evidence="2 3" key="1">
    <citation type="submission" date="2017-04" db="EMBL/GenBank/DDBJ databases">
        <authorList>
            <person name="Afonso C.L."/>
            <person name="Miller P.J."/>
            <person name="Scott M.A."/>
            <person name="Spackman E."/>
            <person name="Goraichik I."/>
            <person name="Dimitrov K.M."/>
            <person name="Suarez D.L."/>
            <person name="Swayne D.E."/>
        </authorList>
    </citation>
    <scope>NUCLEOTIDE SEQUENCE [LARGE SCALE GENOMIC DNA]</scope>
    <source>
        <strain evidence="2 3">609q</strain>
    </source>
</reference>
<evidence type="ECO:0000313" key="3">
    <source>
        <dbReference type="Proteomes" id="UP000215828"/>
    </source>
</evidence>
<reference evidence="3 4" key="3">
    <citation type="submission" date="2017-09" db="EMBL/GenBank/DDBJ databases">
        <title>Tripartite evolution among Lactobacillus johnsonii, Lactobacillus taiwanensis, Lactobacillus reuteri and their rodent host.</title>
        <authorList>
            <person name="Wang T."/>
            <person name="Knowles S."/>
            <person name="Cheng C."/>
        </authorList>
    </citation>
    <scope>NUCLEOTIDE SEQUENCE [LARGE SCALE GENOMIC DNA]</scope>
    <source>
        <strain evidence="2 3">609q</strain>
        <strain evidence="1 4">609u</strain>
    </source>
</reference>
<dbReference type="EMBL" id="NGNV01000044">
    <property type="protein sequence ID" value="OYR87384.1"/>
    <property type="molecule type" value="Genomic_DNA"/>
</dbReference>
<keyword evidence="4" id="KW-1185">Reference proteome</keyword>
<dbReference type="Proteomes" id="UP000216316">
    <property type="component" value="Unassembled WGS sequence"/>
</dbReference>
<sequence>MNYLNRRNYNNLINWLMNYCFDHGIGACLTNELPDDVGGKSYVIPADLVVVNNKWHNELEIPFIFAHEIGHIKTGIPCSYHASISNIDKGEADANKFAINLFIEYCKENDFNFSTCFNFAESFYIPLKFYYLLPDCTEDWIIV</sequence>
<organism evidence="2 3">
    <name type="scientific">Lactobacillus taiwanensis</name>
    <dbReference type="NCBI Taxonomy" id="508451"/>
    <lineage>
        <taxon>Bacteria</taxon>
        <taxon>Bacillati</taxon>
        <taxon>Bacillota</taxon>
        <taxon>Bacilli</taxon>
        <taxon>Lactobacillales</taxon>
        <taxon>Lactobacillaceae</taxon>
        <taxon>Lactobacillus</taxon>
    </lineage>
</organism>
<evidence type="ECO:0000313" key="2">
    <source>
        <dbReference type="EMBL" id="OYR91004.1"/>
    </source>
</evidence>
<accession>A0A256LC37</accession>
<evidence type="ECO:0000313" key="4">
    <source>
        <dbReference type="Proteomes" id="UP000216316"/>
    </source>
</evidence>
<dbReference type="AlphaFoldDB" id="A0A256LC37"/>
<gene>
    <name evidence="1" type="ORF">CBF53_08005</name>
    <name evidence="2" type="ORF">CBF70_07445</name>
</gene>
<comment type="caution">
    <text evidence="2">The sequence shown here is derived from an EMBL/GenBank/DDBJ whole genome shotgun (WGS) entry which is preliminary data.</text>
</comment>